<keyword evidence="2" id="KW-1185">Reference proteome</keyword>
<dbReference type="PANTHER" id="PTHR47661">
    <property type="entry name" value="PHOSPHOGLUCAN PHOSPHATASE LSF1, CHLOROPLASTIC"/>
    <property type="match status" value="1"/>
</dbReference>
<accession>A0A8J4RWZ9</accession>
<dbReference type="InterPro" id="IPR036034">
    <property type="entry name" value="PDZ_sf"/>
</dbReference>
<dbReference type="GO" id="GO:0005983">
    <property type="term" value="P:starch catabolic process"/>
    <property type="evidence" value="ECO:0007669"/>
    <property type="project" value="TreeGrafter"/>
</dbReference>
<dbReference type="GO" id="GO:0043036">
    <property type="term" value="C:starch grain"/>
    <property type="evidence" value="ECO:0007669"/>
    <property type="project" value="TreeGrafter"/>
</dbReference>
<reference evidence="1" key="1">
    <citation type="submission" date="2020-03" db="EMBL/GenBank/DDBJ databases">
        <title>Castanea mollissima Vanexum genome sequencing.</title>
        <authorList>
            <person name="Staton M."/>
        </authorList>
    </citation>
    <scope>NUCLEOTIDE SEQUENCE</scope>
    <source>
        <tissue evidence="1">Leaf</tissue>
    </source>
</reference>
<dbReference type="GO" id="GO:0009507">
    <property type="term" value="C:chloroplast"/>
    <property type="evidence" value="ECO:0007669"/>
    <property type="project" value="TreeGrafter"/>
</dbReference>
<dbReference type="OrthoDB" id="273181at2759"/>
<dbReference type="SUPFAM" id="SSF50156">
    <property type="entry name" value="PDZ domain-like"/>
    <property type="match status" value="1"/>
</dbReference>
<name>A0A8J4RWZ9_9ROSI</name>
<evidence type="ECO:0000313" key="1">
    <source>
        <dbReference type="EMBL" id="KAF3976414.1"/>
    </source>
</evidence>
<organism evidence="1 2">
    <name type="scientific">Castanea mollissima</name>
    <name type="common">Chinese chestnut</name>
    <dbReference type="NCBI Taxonomy" id="60419"/>
    <lineage>
        <taxon>Eukaryota</taxon>
        <taxon>Viridiplantae</taxon>
        <taxon>Streptophyta</taxon>
        <taxon>Embryophyta</taxon>
        <taxon>Tracheophyta</taxon>
        <taxon>Spermatophyta</taxon>
        <taxon>Magnoliopsida</taxon>
        <taxon>eudicotyledons</taxon>
        <taxon>Gunneridae</taxon>
        <taxon>Pentapetalae</taxon>
        <taxon>rosids</taxon>
        <taxon>fabids</taxon>
        <taxon>Fagales</taxon>
        <taxon>Fagaceae</taxon>
        <taxon>Castanea</taxon>
    </lineage>
</organism>
<dbReference type="Proteomes" id="UP000737018">
    <property type="component" value="Unassembled WGS sequence"/>
</dbReference>
<gene>
    <name evidence="1" type="ORF">CMV_000386</name>
</gene>
<evidence type="ECO:0000313" key="2">
    <source>
        <dbReference type="Proteomes" id="UP000737018"/>
    </source>
</evidence>
<proteinExistence type="predicted"/>
<comment type="caution">
    <text evidence="1">The sequence shown here is derived from an EMBL/GenBank/DDBJ whole genome shotgun (WGS) entry which is preliminary data.</text>
</comment>
<dbReference type="AlphaFoldDB" id="A0A8J4RWZ9"/>
<sequence>MPSSLQLQSSTFRALHLHRLPASSFWGNDLCSYNTAGGALKLDAAAAAAAAPAKHSNRKKKKENLLCSNGGTFRVFAMSNASPPPPPPPPLKMNLNEYMVTLEKPLGIRFALSVHGKVFVHALKKGSNAEKSRIIMVGDTLKKAGDSSGGRLFEIKDFTDTHLWFPQEDAERVIRTFLPGP</sequence>
<protein>
    <submittedName>
        <fullName evidence="1">Uncharacterized protein</fullName>
    </submittedName>
</protein>
<dbReference type="EMBL" id="JRKL02000020">
    <property type="protein sequence ID" value="KAF3976414.1"/>
    <property type="molecule type" value="Genomic_DNA"/>
</dbReference>
<dbReference type="PANTHER" id="PTHR47661:SF2">
    <property type="entry name" value="PHOSPHOGLUCAN PHOSPHATASE LSF1, CHLOROPLASTIC"/>
    <property type="match status" value="1"/>
</dbReference>